<proteinExistence type="predicted"/>
<protein>
    <submittedName>
        <fullName evidence="2">Uncharacterized protein</fullName>
    </submittedName>
</protein>
<dbReference type="AlphaFoldDB" id="A0AAC9PVJ4"/>
<evidence type="ECO:0000313" key="3">
    <source>
        <dbReference type="Proteomes" id="UP000185511"/>
    </source>
</evidence>
<accession>A0AAC9PVJ4</accession>
<feature type="region of interest" description="Disordered" evidence="1">
    <location>
        <begin position="31"/>
        <end position="63"/>
    </location>
</feature>
<keyword evidence="3" id="KW-1185">Reference proteome</keyword>
<reference evidence="3" key="1">
    <citation type="submission" date="2016-06" db="EMBL/GenBank/DDBJ databases">
        <title>Complete genome sequence of Actinoalloteichus fjordicus DSM 46855 (=ADI127-17), type strain of the new species Actinoalloteichus fjordicus.</title>
        <authorList>
            <person name="Ruckert C."/>
            <person name="Nouioui I."/>
            <person name="Willmese J."/>
            <person name="van Wezel G."/>
            <person name="Klenk H.-P."/>
            <person name="Kalinowski J."/>
            <person name="Zotchev S.B."/>
        </authorList>
    </citation>
    <scope>NUCLEOTIDE SEQUENCE [LARGE SCALE GENOMIC DNA]</scope>
    <source>
        <strain evidence="3">ADI127-7</strain>
    </source>
</reference>
<evidence type="ECO:0000256" key="1">
    <source>
        <dbReference type="SAM" id="MobiDB-lite"/>
    </source>
</evidence>
<dbReference type="Proteomes" id="UP000185511">
    <property type="component" value="Chromosome"/>
</dbReference>
<name>A0AAC9PVJ4_9PSEU</name>
<dbReference type="KEGG" id="acad:UA74_29850"/>
<dbReference type="RefSeq" id="WP_157434524.1">
    <property type="nucleotide sequence ID" value="NZ_CP016076.1"/>
</dbReference>
<sequence>MMMYAGVAMTALAMGTVLVAVLTGRLNSTQENAEQVRVEEQNALQAPAGDGSFDTENHTRVTQ</sequence>
<organism evidence="2 3">
    <name type="scientific">Actinoalloteichus fjordicus</name>
    <dbReference type="NCBI Taxonomy" id="1612552"/>
    <lineage>
        <taxon>Bacteria</taxon>
        <taxon>Bacillati</taxon>
        <taxon>Actinomycetota</taxon>
        <taxon>Actinomycetes</taxon>
        <taxon>Pseudonocardiales</taxon>
        <taxon>Pseudonocardiaceae</taxon>
        <taxon>Actinoalloteichus</taxon>
    </lineage>
</organism>
<gene>
    <name evidence="2" type="ORF">UA74_29850</name>
</gene>
<evidence type="ECO:0000313" key="2">
    <source>
        <dbReference type="EMBL" id="APU17961.1"/>
    </source>
</evidence>
<dbReference type="EMBL" id="CP016076">
    <property type="protein sequence ID" value="APU17961.1"/>
    <property type="molecule type" value="Genomic_DNA"/>
</dbReference>